<dbReference type="Proteomes" id="UP001567538">
    <property type="component" value="Unassembled WGS sequence"/>
</dbReference>
<dbReference type="PANTHER" id="PTHR10242">
    <property type="entry name" value="8-OXOGUANINE DNA GLYCOSYLASE"/>
    <property type="match status" value="1"/>
</dbReference>
<evidence type="ECO:0000313" key="2">
    <source>
        <dbReference type="Proteomes" id="UP001567538"/>
    </source>
</evidence>
<sequence length="344" mass="39816">MGRDVKFIIRVGEDYKLEKAVCNHGWFMMAPNNWDPSTKTLTRPLRLTNHTSLTASIHQPSFLNLLYVTVLLDSHYALSHLDQLFIQSQVERMLRISSEDDRVVHEFHDVNPRAKEIGFGRIFRSPSLFEDIVKTILLCYSSWPRSLEMAQALCTLQHKEICCGSRKKRKHCDCNGNFPSPNEIASLDFDTLKRHCNLGMRASTIYELARDIQNGTLNLDDLSPPIDPPQIHARLMKIKGFGSFVVANIMMCLGIYQYIPIDTETIKHLEQVHGKKKIKGRKAQQEAVAQIYDEFAPYQCITYWMERVDFYEKRLGKLSEIPCTEYRYVTSTIIENVHKTSHFK</sequence>
<dbReference type="EMBL" id="JBEAFC010000015">
    <property type="protein sequence ID" value="KAL1531148.1"/>
    <property type="molecule type" value="Genomic_DNA"/>
</dbReference>
<reference evidence="1 2" key="1">
    <citation type="submission" date="2024-06" db="EMBL/GenBank/DDBJ databases">
        <title>A chromosome level genome sequence of Diviner's sage (Salvia divinorum).</title>
        <authorList>
            <person name="Ford S.A."/>
            <person name="Ro D.-K."/>
            <person name="Ness R.W."/>
            <person name="Phillips M.A."/>
        </authorList>
    </citation>
    <scope>NUCLEOTIDE SEQUENCE [LARGE SCALE GENOMIC DNA]</scope>
    <source>
        <strain evidence="1">SAF-2024a</strain>
        <tissue evidence="1">Leaf</tissue>
    </source>
</reference>
<evidence type="ECO:0000313" key="1">
    <source>
        <dbReference type="EMBL" id="KAL1531148.1"/>
    </source>
</evidence>
<gene>
    <name evidence="1" type="ORF">AAHA92_33861</name>
</gene>
<keyword evidence="2" id="KW-1185">Reference proteome</keyword>
<dbReference type="InterPro" id="IPR052054">
    <property type="entry name" value="Oxidative_DNA_repair_enzyme"/>
</dbReference>
<proteinExistence type="predicted"/>
<protein>
    <recommendedName>
        <fullName evidence="3">DNA glycosylase</fullName>
    </recommendedName>
</protein>
<name>A0ABD1FH38_SALDI</name>
<accession>A0ABD1FH38</accession>
<organism evidence="1 2">
    <name type="scientific">Salvia divinorum</name>
    <name type="common">Maria pastora</name>
    <name type="synonym">Diviner's sage</name>
    <dbReference type="NCBI Taxonomy" id="28513"/>
    <lineage>
        <taxon>Eukaryota</taxon>
        <taxon>Viridiplantae</taxon>
        <taxon>Streptophyta</taxon>
        <taxon>Embryophyta</taxon>
        <taxon>Tracheophyta</taxon>
        <taxon>Spermatophyta</taxon>
        <taxon>Magnoliopsida</taxon>
        <taxon>eudicotyledons</taxon>
        <taxon>Gunneridae</taxon>
        <taxon>Pentapetalae</taxon>
        <taxon>asterids</taxon>
        <taxon>lamiids</taxon>
        <taxon>Lamiales</taxon>
        <taxon>Lamiaceae</taxon>
        <taxon>Nepetoideae</taxon>
        <taxon>Mentheae</taxon>
        <taxon>Salviinae</taxon>
        <taxon>Salvia</taxon>
        <taxon>Salvia subgen. Calosphace</taxon>
    </lineage>
</organism>
<evidence type="ECO:0008006" key="3">
    <source>
        <dbReference type="Google" id="ProtNLM"/>
    </source>
</evidence>
<dbReference type="AlphaFoldDB" id="A0ABD1FH38"/>
<dbReference type="SUPFAM" id="SSF48150">
    <property type="entry name" value="DNA-glycosylase"/>
    <property type="match status" value="1"/>
</dbReference>
<comment type="caution">
    <text evidence="1">The sequence shown here is derived from an EMBL/GenBank/DDBJ whole genome shotgun (WGS) entry which is preliminary data.</text>
</comment>
<dbReference type="Gene3D" id="1.10.340.30">
    <property type="entry name" value="Hypothetical protein, domain 2"/>
    <property type="match status" value="1"/>
</dbReference>
<dbReference type="PANTHER" id="PTHR10242:SF7">
    <property type="entry name" value="HHH-GPD DOMAIN-CONTAINING PROTEIN"/>
    <property type="match status" value="1"/>
</dbReference>
<dbReference type="InterPro" id="IPR011257">
    <property type="entry name" value="DNA_glycosylase"/>
</dbReference>